<protein>
    <submittedName>
        <fullName evidence="4">Uncharacterized protein</fullName>
    </submittedName>
</protein>
<dbReference type="GO" id="GO:0006950">
    <property type="term" value="P:response to stress"/>
    <property type="evidence" value="ECO:0007669"/>
    <property type="project" value="UniProtKB-ARBA"/>
</dbReference>
<organism evidence="4 5">
    <name type="scientific">Dillenia turbinata</name>
    <dbReference type="NCBI Taxonomy" id="194707"/>
    <lineage>
        <taxon>Eukaryota</taxon>
        <taxon>Viridiplantae</taxon>
        <taxon>Streptophyta</taxon>
        <taxon>Embryophyta</taxon>
        <taxon>Tracheophyta</taxon>
        <taxon>Spermatophyta</taxon>
        <taxon>Magnoliopsida</taxon>
        <taxon>eudicotyledons</taxon>
        <taxon>Gunneridae</taxon>
        <taxon>Pentapetalae</taxon>
        <taxon>Dilleniales</taxon>
        <taxon>Dilleniaceae</taxon>
        <taxon>Dillenia</taxon>
    </lineage>
</organism>
<comment type="subcellular location">
    <subcellularLocation>
        <location evidence="1">Nucleus</location>
    </subcellularLocation>
</comment>
<name>A0AAN8ZBM8_9MAGN</name>
<comment type="caution">
    <text evidence="4">The sequence shown here is derived from an EMBL/GenBank/DDBJ whole genome shotgun (WGS) entry which is preliminary data.</text>
</comment>
<keyword evidence="2" id="KW-0539">Nucleus</keyword>
<evidence type="ECO:0000256" key="1">
    <source>
        <dbReference type="ARBA" id="ARBA00004123"/>
    </source>
</evidence>
<feature type="compositionally biased region" description="Basic and acidic residues" evidence="3">
    <location>
        <begin position="126"/>
        <end position="135"/>
    </location>
</feature>
<feature type="compositionally biased region" description="Basic and acidic residues" evidence="3">
    <location>
        <begin position="190"/>
        <end position="209"/>
    </location>
</feature>
<proteinExistence type="predicted"/>
<feature type="region of interest" description="Disordered" evidence="3">
    <location>
        <begin position="120"/>
        <end position="140"/>
    </location>
</feature>
<dbReference type="PANTHER" id="PTHR33172:SF91">
    <property type="entry name" value="PROTEIN OXIDATIVE STRESS 3 LIKE 5"/>
    <property type="match status" value="1"/>
</dbReference>
<feature type="compositionally biased region" description="Basic and acidic residues" evidence="3">
    <location>
        <begin position="29"/>
        <end position="47"/>
    </location>
</feature>
<feature type="region of interest" description="Disordered" evidence="3">
    <location>
        <begin position="22"/>
        <end position="96"/>
    </location>
</feature>
<feature type="compositionally biased region" description="Low complexity" evidence="3">
    <location>
        <begin position="87"/>
        <end position="96"/>
    </location>
</feature>
<keyword evidence="5" id="KW-1185">Reference proteome</keyword>
<dbReference type="Proteomes" id="UP001370490">
    <property type="component" value="Unassembled WGS sequence"/>
</dbReference>
<dbReference type="AlphaFoldDB" id="A0AAN8ZBM8"/>
<sequence length="236" mass="26273">MSLVIDKLEVSVRPTFVVVSGFSSSGYGDLKDKKEISSVENSTDRVDSFGSGSGLTDEVTSESSSIGVQSDGEHDDDDEVQSQADNGTLGSLTSLEESLPIKRGISNHYNGKSKSFASLSSLSEEASVKDLEKTENPFNKRRRTLLASKWNWSSSPYKKSSFYSWKNQPTTSMPLLAALDEQQDQEEEEDHPHNQSEEVEEKEHDEEKQTQQALKSEKKRNFKSISCFSLSDLQSQ</sequence>
<evidence type="ECO:0000256" key="3">
    <source>
        <dbReference type="SAM" id="MobiDB-lite"/>
    </source>
</evidence>
<dbReference type="EMBL" id="JBAMMX010000014">
    <property type="protein sequence ID" value="KAK6927723.1"/>
    <property type="molecule type" value="Genomic_DNA"/>
</dbReference>
<accession>A0AAN8ZBM8</accession>
<evidence type="ECO:0000313" key="5">
    <source>
        <dbReference type="Proteomes" id="UP001370490"/>
    </source>
</evidence>
<evidence type="ECO:0000313" key="4">
    <source>
        <dbReference type="EMBL" id="KAK6927723.1"/>
    </source>
</evidence>
<dbReference type="InterPro" id="IPR051992">
    <property type="entry name" value="OxStress_Response_Reg"/>
</dbReference>
<dbReference type="GO" id="GO:0005634">
    <property type="term" value="C:nucleus"/>
    <property type="evidence" value="ECO:0007669"/>
    <property type="project" value="UniProtKB-SubCell"/>
</dbReference>
<evidence type="ECO:0000256" key="2">
    <source>
        <dbReference type="ARBA" id="ARBA00023242"/>
    </source>
</evidence>
<dbReference type="PANTHER" id="PTHR33172">
    <property type="entry name" value="OS08G0516900 PROTEIN"/>
    <property type="match status" value="1"/>
</dbReference>
<feature type="region of interest" description="Disordered" evidence="3">
    <location>
        <begin position="173"/>
        <end position="218"/>
    </location>
</feature>
<gene>
    <name evidence="4" type="ORF">RJ641_006314</name>
</gene>
<reference evidence="4 5" key="1">
    <citation type="submission" date="2023-12" db="EMBL/GenBank/DDBJ databases">
        <title>A high-quality genome assembly for Dillenia turbinata (Dilleniales).</title>
        <authorList>
            <person name="Chanderbali A."/>
        </authorList>
    </citation>
    <scope>NUCLEOTIDE SEQUENCE [LARGE SCALE GENOMIC DNA]</scope>
    <source>
        <strain evidence="4">LSX21</strain>
        <tissue evidence="4">Leaf</tissue>
    </source>
</reference>